<dbReference type="GeneID" id="18500895"/>
<sequence>MKTSTEIRDQIFSTLDSSMRLTGAIVFQEAALEHLGDQLQLTLKREGMRRLVDSGITAEQLCYYTDVPHDTCQATIDRYKANPELGKV</sequence>
<evidence type="ECO:0000313" key="1">
    <source>
        <dbReference type="EMBL" id="AGX01846.1"/>
    </source>
</evidence>
<dbReference type="EMBL" id="KF623294">
    <property type="protein sequence ID" value="AGX01846.1"/>
    <property type="molecule type" value="Genomic_DNA"/>
</dbReference>
<dbReference type="RefSeq" id="YP_009010177.1">
    <property type="nucleotide sequence ID" value="NC_023610.1"/>
</dbReference>
<protein>
    <submittedName>
        <fullName evidence="1">Uncharacterized protein</fullName>
    </submittedName>
</protein>
<evidence type="ECO:0000313" key="2">
    <source>
        <dbReference type="Proteomes" id="UP000204235"/>
    </source>
</evidence>
<name>W8CZM7_9CAUD</name>
<accession>W8CZM7</accession>
<dbReference type="KEGG" id="vg:18500895"/>
<reference evidence="1 2" key="1">
    <citation type="journal article" date="2014" name="FEMS Microbiol. Lett.">
        <title>The genome of the Erwinia amylovora phage PhiEaH1 reveals greater diversity and broadens the applicability of phages for the treatment of fire blight.</title>
        <authorList>
            <person name="Meczker K."/>
            <person name="Domotor D."/>
            <person name="Vass J."/>
            <person name="Rakhely G."/>
            <person name="Schneider G."/>
            <person name="Kovacs T."/>
        </authorList>
    </citation>
    <scope>NUCLEOTIDE SEQUENCE [LARGE SCALE GENOMIC DNA]</scope>
</reference>
<dbReference type="Proteomes" id="UP000204235">
    <property type="component" value="Segment"/>
</dbReference>
<keyword evidence="2" id="KW-1185">Reference proteome</keyword>
<organism evidence="1 2">
    <name type="scientific">Erwinia phage PhiEaH1</name>
    <dbReference type="NCBI Taxonomy" id="1401669"/>
    <lineage>
        <taxon>Viruses</taxon>
        <taxon>Duplodnaviria</taxon>
        <taxon>Heunggongvirae</taxon>
        <taxon>Uroviricota</taxon>
        <taxon>Caudoviricetes</taxon>
        <taxon>Chimalliviridae</taxon>
        <taxon>Iapetusvirus</taxon>
        <taxon>Iapetusvirus EaH1</taxon>
    </lineage>
</organism>
<proteinExistence type="predicted"/>